<evidence type="ECO:0000313" key="2">
    <source>
        <dbReference type="EMBL" id="KAK3287668.1"/>
    </source>
</evidence>
<feature type="compositionally biased region" description="Basic and acidic residues" evidence="1">
    <location>
        <begin position="59"/>
        <end position="69"/>
    </location>
</feature>
<protein>
    <submittedName>
        <fullName evidence="2">Uncharacterized protein</fullName>
    </submittedName>
</protein>
<comment type="caution">
    <text evidence="2">The sequence shown here is derived from an EMBL/GenBank/DDBJ whole genome shotgun (WGS) entry which is preliminary data.</text>
</comment>
<accession>A0AAE0H0K6</accession>
<dbReference type="EMBL" id="LGRX02000770">
    <property type="protein sequence ID" value="KAK3287668.1"/>
    <property type="molecule type" value="Genomic_DNA"/>
</dbReference>
<dbReference type="AlphaFoldDB" id="A0AAE0H0K6"/>
<keyword evidence="3" id="KW-1185">Reference proteome</keyword>
<name>A0AAE0H0K6_9CHLO</name>
<evidence type="ECO:0000313" key="3">
    <source>
        <dbReference type="Proteomes" id="UP001190700"/>
    </source>
</evidence>
<organism evidence="2 3">
    <name type="scientific">Cymbomonas tetramitiformis</name>
    <dbReference type="NCBI Taxonomy" id="36881"/>
    <lineage>
        <taxon>Eukaryota</taxon>
        <taxon>Viridiplantae</taxon>
        <taxon>Chlorophyta</taxon>
        <taxon>Pyramimonadophyceae</taxon>
        <taxon>Pyramimonadales</taxon>
        <taxon>Pyramimonadaceae</taxon>
        <taxon>Cymbomonas</taxon>
    </lineage>
</organism>
<reference evidence="2 3" key="1">
    <citation type="journal article" date="2015" name="Genome Biol. Evol.">
        <title>Comparative Genomics of a Bacterivorous Green Alga Reveals Evolutionary Causalities and Consequences of Phago-Mixotrophic Mode of Nutrition.</title>
        <authorList>
            <person name="Burns J.A."/>
            <person name="Paasch A."/>
            <person name="Narechania A."/>
            <person name="Kim E."/>
        </authorList>
    </citation>
    <scope>NUCLEOTIDE SEQUENCE [LARGE SCALE GENOMIC DNA]</scope>
    <source>
        <strain evidence="2 3">PLY_AMNH</strain>
    </source>
</reference>
<evidence type="ECO:0000256" key="1">
    <source>
        <dbReference type="SAM" id="MobiDB-lite"/>
    </source>
</evidence>
<proteinExistence type="predicted"/>
<feature type="region of interest" description="Disordered" evidence="1">
    <location>
        <begin position="43"/>
        <end position="69"/>
    </location>
</feature>
<gene>
    <name evidence="2" type="ORF">CYMTET_4830</name>
</gene>
<dbReference type="Proteomes" id="UP001190700">
    <property type="component" value="Unassembled WGS sequence"/>
</dbReference>
<sequence>MLTPNLDGAPSARVAFTLHRSSSYGSGTLAPEAASLQDKLCITNHAPEPPTNGALSPRGLREPSIRESI</sequence>